<evidence type="ECO:0000259" key="12">
    <source>
        <dbReference type="Pfam" id="PF01769"/>
    </source>
</evidence>
<evidence type="ECO:0000256" key="10">
    <source>
        <dbReference type="SAM" id="MobiDB-lite"/>
    </source>
</evidence>
<evidence type="ECO:0000256" key="4">
    <source>
        <dbReference type="ARBA" id="ARBA00022692"/>
    </source>
</evidence>
<dbReference type="Pfam" id="PF25377">
    <property type="entry name" value="DUF7886"/>
    <property type="match status" value="1"/>
</dbReference>
<evidence type="ECO:0000256" key="6">
    <source>
        <dbReference type="ARBA" id="ARBA00022989"/>
    </source>
</evidence>
<feature type="compositionally biased region" description="Low complexity" evidence="10">
    <location>
        <begin position="463"/>
        <end position="476"/>
    </location>
</feature>
<evidence type="ECO:0000256" key="7">
    <source>
        <dbReference type="ARBA" id="ARBA00023065"/>
    </source>
</evidence>
<comment type="caution">
    <text evidence="14">The sequence shown here is derived from an EMBL/GenBank/DDBJ whole genome shotgun (WGS) entry which is preliminary data.</text>
</comment>
<evidence type="ECO:0000256" key="8">
    <source>
        <dbReference type="ARBA" id="ARBA00023136"/>
    </source>
</evidence>
<dbReference type="PANTHER" id="PTHR16228">
    <property type="entry name" value="DIVALENT CATION TRANSPORTER SOLUTE CARRIER FAMILY 41"/>
    <property type="match status" value="1"/>
</dbReference>
<keyword evidence="8 11" id="KW-0472">Membrane</keyword>
<evidence type="ECO:0000256" key="11">
    <source>
        <dbReference type="SAM" id="Phobius"/>
    </source>
</evidence>
<feature type="transmembrane region" description="Helical" evidence="11">
    <location>
        <begin position="870"/>
        <end position="890"/>
    </location>
</feature>
<evidence type="ECO:0000256" key="2">
    <source>
        <dbReference type="ARBA" id="ARBA00009749"/>
    </source>
</evidence>
<dbReference type="EMBL" id="BAABUK010000048">
    <property type="protein sequence ID" value="GAA5817716.1"/>
    <property type="molecule type" value="Genomic_DNA"/>
</dbReference>
<comment type="similarity">
    <text evidence="2">Belongs to the SLC41A transporter family.</text>
</comment>
<dbReference type="SUPFAM" id="SSF161093">
    <property type="entry name" value="MgtE membrane domain-like"/>
    <property type="match status" value="2"/>
</dbReference>
<feature type="transmembrane region" description="Helical" evidence="11">
    <location>
        <begin position="685"/>
        <end position="703"/>
    </location>
</feature>
<dbReference type="Pfam" id="PF01769">
    <property type="entry name" value="MgtE"/>
    <property type="match status" value="2"/>
</dbReference>
<evidence type="ECO:0000256" key="9">
    <source>
        <dbReference type="SAM" id="Coils"/>
    </source>
</evidence>
<comment type="subcellular location">
    <subcellularLocation>
        <location evidence="1">Membrane</location>
        <topology evidence="1">Multi-pass membrane protein</topology>
    </subcellularLocation>
</comment>
<keyword evidence="3" id="KW-0813">Transport</keyword>
<feature type="transmembrane region" description="Helical" evidence="11">
    <location>
        <begin position="902"/>
        <end position="924"/>
    </location>
</feature>
<keyword evidence="9" id="KW-0175">Coiled coil</keyword>
<dbReference type="InterPro" id="IPR036739">
    <property type="entry name" value="SLC41_membr_dom_sf"/>
</dbReference>
<accession>A0ABP9ZF45</accession>
<keyword evidence="5" id="KW-0460">Magnesium</keyword>
<evidence type="ECO:0000256" key="5">
    <source>
        <dbReference type="ARBA" id="ARBA00022842"/>
    </source>
</evidence>
<keyword evidence="6 11" id="KW-1133">Transmembrane helix</keyword>
<name>A0ABP9ZF45_9FUNG</name>
<proteinExistence type="inferred from homology"/>
<feature type="transmembrane region" description="Helical" evidence="11">
    <location>
        <begin position="763"/>
        <end position="788"/>
    </location>
</feature>
<dbReference type="PANTHER" id="PTHR16228:SF7">
    <property type="entry name" value="SLC41A_MGTE INTEGRAL MEMBRANE DOMAIN-CONTAINING PROTEIN"/>
    <property type="match status" value="1"/>
</dbReference>
<feature type="coiled-coil region" evidence="9">
    <location>
        <begin position="576"/>
        <end position="617"/>
    </location>
</feature>
<dbReference type="InterPro" id="IPR006667">
    <property type="entry name" value="SLC41_membr_dom"/>
</dbReference>
<keyword evidence="15" id="KW-1185">Reference proteome</keyword>
<dbReference type="InterPro" id="IPR057208">
    <property type="entry name" value="DUF7886"/>
</dbReference>
<feature type="transmembrane region" description="Helical" evidence="11">
    <location>
        <begin position="996"/>
        <end position="1016"/>
    </location>
</feature>
<evidence type="ECO:0000259" key="13">
    <source>
        <dbReference type="Pfam" id="PF25377"/>
    </source>
</evidence>
<protein>
    <submittedName>
        <fullName evidence="14">Uncharacterized protein</fullName>
    </submittedName>
</protein>
<evidence type="ECO:0000313" key="14">
    <source>
        <dbReference type="EMBL" id="GAA5817716.1"/>
    </source>
</evidence>
<gene>
    <name evidence="14" type="ORF">MFLAVUS_011267</name>
</gene>
<feature type="domain" description="SLC41A/MgtE integral membrane" evidence="12">
    <location>
        <begin position="722"/>
        <end position="858"/>
    </location>
</feature>
<dbReference type="Gene3D" id="1.10.357.20">
    <property type="entry name" value="SLC41 divalent cation transporters, integral membrane domain"/>
    <property type="match status" value="2"/>
</dbReference>
<reference evidence="14 15" key="1">
    <citation type="submission" date="2024-04" db="EMBL/GenBank/DDBJ databases">
        <title>genome sequences of Mucor flavus KT1a and Helicostylum pulchrum KT1b strains isolated from the surface of a dry-aged beef.</title>
        <authorList>
            <person name="Toyotome T."/>
            <person name="Hosono M."/>
            <person name="Torimaru M."/>
            <person name="Fukuda K."/>
            <person name="Mikami N."/>
        </authorList>
    </citation>
    <scope>NUCLEOTIDE SEQUENCE [LARGE SCALE GENOMIC DNA]</scope>
    <source>
        <strain evidence="14 15">KT1a</strain>
    </source>
</reference>
<feature type="transmembrane region" description="Helical" evidence="11">
    <location>
        <begin position="969"/>
        <end position="990"/>
    </location>
</feature>
<dbReference type="Proteomes" id="UP001473302">
    <property type="component" value="Unassembled WGS sequence"/>
</dbReference>
<feature type="transmembrane region" description="Helical" evidence="11">
    <location>
        <begin position="800"/>
        <end position="827"/>
    </location>
</feature>
<feature type="domain" description="SLC41A/MgtE integral membrane" evidence="12">
    <location>
        <begin position="934"/>
        <end position="1055"/>
    </location>
</feature>
<feature type="transmembrane region" description="Helical" evidence="11">
    <location>
        <begin position="1037"/>
        <end position="1062"/>
    </location>
</feature>
<evidence type="ECO:0000256" key="1">
    <source>
        <dbReference type="ARBA" id="ARBA00004141"/>
    </source>
</evidence>
<evidence type="ECO:0000256" key="3">
    <source>
        <dbReference type="ARBA" id="ARBA00022448"/>
    </source>
</evidence>
<organism evidence="14 15">
    <name type="scientific">Mucor flavus</name>
    <dbReference type="NCBI Taxonomy" id="439312"/>
    <lineage>
        <taxon>Eukaryota</taxon>
        <taxon>Fungi</taxon>
        <taxon>Fungi incertae sedis</taxon>
        <taxon>Mucoromycota</taxon>
        <taxon>Mucoromycotina</taxon>
        <taxon>Mucoromycetes</taxon>
        <taxon>Mucorales</taxon>
        <taxon>Mucorineae</taxon>
        <taxon>Mucoraceae</taxon>
        <taxon>Mucor</taxon>
    </lineage>
</organism>
<feature type="transmembrane region" description="Helical" evidence="11">
    <location>
        <begin position="839"/>
        <end position="864"/>
    </location>
</feature>
<sequence>MLGPDPNKELLKDSTRLAAFLQECLLLGSLRGFKHFDTFVRGREELVLFVYSDNMKKSLSALMPLPILETYYSSKQVLKWNIPELISPLDTDLRQLRSHQDQLILSQPNQTEVDDNPLQLAKTTEWKNKNVALWEIVSEILSMTANCSNPFELDFLFIDNLPLEEAVLLTGSLLEFLETVWVQADPSITFSDKKRKQKETDYMAMEEEEPLALQFQLLFNVEVETTETVYNRKAQMYATFKSELNKTPIYRLIHYQFERHFVSAGQLFKSCGLTITEGFFLFELKTSEFEVDFLIPQFPYCDIWVSVERARAMAVALGVEHELRLLLGHELDDCYSSDNMGRNEIMHNWIVPSIPNLQYSTRALLETWFREIELLEPPNRKIRTQISRAQKQVMKDRTETGLVRWQVWAYEQFLQQQQQNQQKRQDVPITLDRSGAVWDTLQGLLSDLQTINRGGQIVHTGRSNSGNSSSGNSSSNRVLSDNMMVGNMPLKKEYLGHSLALQQLYIAVMMEKIMNEFHRVNTTTTTTAKEEELNVHNNDNDIIVVDNNESYDTSTSTATQNNQQCTDTNMLFHDRMDLLEQELYKVKRRAKKKLEDIQSYQDELTQQLNELNSWKSQSDRIRKSERVWMLILVEPDSIELLTPGEEEHHKRNRHARSNSTTSFIHFRAPQQEVETNNHNKLASQALPSLVICVIGLIVAGWMMDIYQHWQVFDQVTELFILVPVLLNLKGNLEMNLAARFSTSANMGDLDVPETRNALVWGNLALIQVQALVAGSIAGMFSVFLGAVLHPDSTTTVGESVLVIASSMVSATVSSLVLGVFMCILIILSRILKIDPDNIACPMASSLGDVVTLGILAGCANLLLINIETQLSTYLLLVMFGSIPFFGLSVWKNKHVKDLLFSGWTPIVIAMLISSGAGLVLERYVDQFKGLAMLTPILCGLAGNLGSIYASRISTCLHKGVQEQFKKVEVILLLMNVPIQVLFLLIVWFLDIGHLDFTFAFAISYFIVAMICTFLALKMGKSMTLTFWKYKYDPDNYVLPYLTAIIDVICTSLLVVAFAWLSANGYAALEDL</sequence>
<keyword evidence="4 11" id="KW-0812">Transmembrane</keyword>
<feature type="region of interest" description="Disordered" evidence="10">
    <location>
        <begin position="457"/>
        <end position="480"/>
    </location>
</feature>
<keyword evidence="7" id="KW-0406">Ion transport</keyword>
<dbReference type="InterPro" id="IPR045349">
    <property type="entry name" value="SLC41A1-3"/>
</dbReference>
<feature type="domain" description="DUF7886" evidence="13">
    <location>
        <begin position="96"/>
        <end position="193"/>
    </location>
</feature>
<feature type="transmembrane region" description="Helical" evidence="11">
    <location>
        <begin position="930"/>
        <end position="949"/>
    </location>
</feature>
<evidence type="ECO:0000313" key="15">
    <source>
        <dbReference type="Proteomes" id="UP001473302"/>
    </source>
</evidence>